<name>A0A1I6HRS6_HALSD</name>
<dbReference type="RefSeq" id="WP_092923729.1">
    <property type="nucleotide sequence ID" value="NZ_FOYN01000004.1"/>
</dbReference>
<sequence>MGASDVVRRRCTVAAEPNRDGGVTLYGVDGRAYQAIDASEGVCERLRELGRGDTVTAVLEPVRCRGDGWRIVRLDGVTSRGHPLERTPSSSTDGGVDGPEP</sequence>
<dbReference type="Proteomes" id="UP000198932">
    <property type="component" value="Unassembled WGS sequence"/>
</dbReference>
<dbReference type="EMBL" id="FOYN01000004">
    <property type="protein sequence ID" value="SFR57124.1"/>
    <property type="molecule type" value="Genomic_DNA"/>
</dbReference>
<evidence type="ECO:0000313" key="4">
    <source>
        <dbReference type="Proteomes" id="UP000198932"/>
    </source>
</evidence>
<dbReference type="Pfam" id="PF26006">
    <property type="entry name" value="DUF7999"/>
    <property type="match status" value="1"/>
</dbReference>
<evidence type="ECO:0000256" key="1">
    <source>
        <dbReference type="SAM" id="MobiDB-lite"/>
    </source>
</evidence>
<accession>A0A1I6HRS6</accession>
<dbReference type="OrthoDB" id="328879at2157"/>
<proteinExistence type="predicted"/>
<evidence type="ECO:0000259" key="2">
    <source>
        <dbReference type="Pfam" id="PF26006"/>
    </source>
</evidence>
<reference evidence="4" key="1">
    <citation type="submission" date="2016-10" db="EMBL/GenBank/DDBJ databases">
        <authorList>
            <person name="Varghese N."/>
            <person name="Submissions S."/>
        </authorList>
    </citation>
    <scope>NUCLEOTIDE SEQUENCE [LARGE SCALE GENOMIC DNA]</scope>
    <source>
        <strain evidence="4">RD 26</strain>
    </source>
</reference>
<feature type="domain" description="DUF7999" evidence="2">
    <location>
        <begin position="8"/>
        <end position="76"/>
    </location>
</feature>
<gene>
    <name evidence="3" type="ORF">SAMN04487937_2853</name>
</gene>
<dbReference type="InterPro" id="IPR058312">
    <property type="entry name" value="DUF7999"/>
</dbReference>
<dbReference type="STRING" id="35743.SAMN04487937_2853"/>
<dbReference type="AlphaFoldDB" id="A0A1I6HRS6"/>
<feature type="region of interest" description="Disordered" evidence="1">
    <location>
        <begin position="75"/>
        <end position="101"/>
    </location>
</feature>
<keyword evidence="4" id="KW-1185">Reference proteome</keyword>
<organism evidence="3 4">
    <name type="scientific">Halorubrum sodomense</name>
    <dbReference type="NCBI Taxonomy" id="35743"/>
    <lineage>
        <taxon>Archaea</taxon>
        <taxon>Methanobacteriati</taxon>
        <taxon>Methanobacteriota</taxon>
        <taxon>Stenosarchaea group</taxon>
        <taxon>Halobacteria</taxon>
        <taxon>Halobacteriales</taxon>
        <taxon>Haloferacaceae</taxon>
        <taxon>Halorubrum</taxon>
    </lineage>
</organism>
<protein>
    <recommendedName>
        <fullName evidence="2">DUF7999 domain-containing protein</fullName>
    </recommendedName>
</protein>
<evidence type="ECO:0000313" key="3">
    <source>
        <dbReference type="EMBL" id="SFR57124.1"/>
    </source>
</evidence>